<dbReference type="OrthoDB" id="9804559at2"/>
<dbReference type="InterPro" id="IPR001444">
    <property type="entry name" value="Flag_bb_rod_N"/>
</dbReference>
<dbReference type="STRING" id="223786.SAMN05216234_12912"/>
<dbReference type="EMBL" id="FOXB01000029">
    <property type="protein sequence ID" value="SFP62801.1"/>
    <property type="molecule type" value="Genomic_DNA"/>
</dbReference>
<dbReference type="Pfam" id="PF06429">
    <property type="entry name" value="Flg_bbr_C"/>
    <property type="match status" value="1"/>
</dbReference>
<dbReference type="PANTHER" id="PTHR30435:SF19">
    <property type="entry name" value="FLAGELLAR BASAL-BODY ROD PROTEIN FLGG"/>
    <property type="match status" value="1"/>
</dbReference>
<dbReference type="InterPro" id="IPR010930">
    <property type="entry name" value="Flg_bb/hook_C_dom"/>
</dbReference>
<evidence type="ECO:0000259" key="7">
    <source>
        <dbReference type="Pfam" id="PF22692"/>
    </source>
</evidence>
<accession>A0A1I5RWY2</accession>
<dbReference type="InterPro" id="IPR053967">
    <property type="entry name" value="LlgE_F_G-like_D1"/>
</dbReference>
<evidence type="ECO:0000259" key="6">
    <source>
        <dbReference type="Pfam" id="PF06429"/>
    </source>
</evidence>
<keyword evidence="3 4" id="KW-0975">Bacterial flagellum</keyword>
<proteinExistence type="inferred from homology"/>
<dbReference type="Proteomes" id="UP000199227">
    <property type="component" value="Unassembled WGS sequence"/>
</dbReference>
<evidence type="ECO:0000256" key="4">
    <source>
        <dbReference type="RuleBase" id="RU362116"/>
    </source>
</evidence>
<evidence type="ECO:0000256" key="1">
    <source>
        <dbReference type="ARBA" id="ARBA00004117"/>
    </source>
</evidence>
<dbReference type="GO" id="GO:0071978">
    <property type="term" value="P:bacterial-type flagellum-dependent swarming motility"/>
    <property type="evidence" value="ECO:0007669"/>
    <property type="project" value="TreeGrafter"/>
</dbReference>
<dbReference type="PANTHER" id="PTHR30435">
    <property type="entry name" value="FLAGELLAR PROTEIN"/>
    <property type="match status" value="1"/>
</dbReference>
<dbReference type="InterPro" id="IPR020013">
    <property type="entry name" value="Flagellar_FlgE/F/G"/>
</dbReference>
<dbReference type="NCBIfam" id="TIGR03506">
    <property type="entry name" value="FlgEFG_subfam"/>
    <property type="match status" value="1"/>
</dbReference>
<evidence type="ECO:0000313" key="8">
    <source>
        <dbReference type="EMBL" id="SFP62801.1"/>
    </source>
</evidence>
<dbReference type="GO" id="GO:0009425">
    <property type="term" value="C:bacterial-type flagellum basal body"/>
    <property type="evidence" value="ECO:0007669"/>
    <property type="project" value="UniProtKB-SubCell"/>
</dbReference>
<organism evidence="8 9">
    <name type="scientific">Hydrogenimonas thermophila</name>
    <dbReference type="NCBI Taxonomy" id="223786"/>
    <lineage>
        <taxon>Bacteria</taxon>
        <taxon>Pseudomonadati</taxon>
        <taxon>Campylobacterota</taxon>
        <taxon>Epsilonproteobacteria</taxon>
        <taxon>Campylobacterales</taxon>
        <taxon>Hydrogenimonadaceae</taxon>
        <taxon>Hydrogenimonas</taxon>
    </lineage>
</organism>
<dbReference type="InterPro" id="IPR037925">
    <property type="entry name" value="FlgE/F/G-like"/>
</dbReference>
<keyword evidence="9" id="KW-1185">Reference proteome</keyword>
<protein>
    <submittedName>
        <fullName evidence="8">Flagellar basal-body rod protein FlgG</fullName>
    </submittedName>
</protein>
<dbReference type="Pfam" id="PF22692">
    <property type="entry name" value="LlgE_F_G_D1"/>
    <property type="match status" value="1"/>
</dbReference>
<comment type="subcellular location">
    <subcellularLocation>
        <location evidence="1 4">Bacterial flagellum basal body</location>
    </subcellularLocation>
</comment>
<keyword evidence="8" id="KW-0969">Cilium</keyword>
<feature type="domain" description="Flagellar hook protein FlgE/F/G-like D1" evidence="7">
    <location>
        <begin position="107"/>
        <end position="170"/>
    </location>
</feature>
<feature type="domain" description="Flagellar basal-body/hook protein C-terminal" evidence="6">
    <location>
        <begin position="227"/>
        <end position="261"/>
    </location>
</feature>
<dbReference type="AlphaFoldDB" id="A0A1I5RWY2"/>
<dbReference type="RefSeq" id="WP_092913150.1">
    <property type="nucleotide sequence ID" value="NZ_CP136592.1"/>
</dbReference>
<dbReference type="Pfam" id="PF00460">
    <property type="entry name" value="Flg_bb_rod"/>
    <property type="match status" value="1"/>
</dbReference>
<feature type="domain" description="Flagellar basal body rod protein N-terminal" evidence="5">
    <location>
        <begin position="6"/>
        <end position="35"/>
    </location>
</feature>
<evidence type="ECO:0000259" key="5">
    <source>
        <dbReference type="Pfam" id="PF00460"/>
    </source>
</evidence>
<evidence type="ECO:0000313" key="9">
    <source>
        <dbReference type="Proteomes" id="UP000199227"/>
    </source>
</evidence>
<evidence type="ECO:0000256" key="3">
    <source>
        <dbReference type="ARBA" id="ARBA00023143"/>
    </source>
</evidence>
<sequence length="278" mass="31563">MQNGFYAVTGAMVTQFNRLDQISNNLANVNTNGFKKDDQVIGDFMRLYQEKRDELPLNNNTKDAAKFLNRSLNRVPRIVESYKDFSLGSMVKTDNKLDLALGEENLFFAVKTPDGIRLTKDGAFSLNEKGQMVTKEGYLVLSKSYFKNQQPIELPVNAVDIMIDKSGKIKYLDQTAFDTPVYRNDIMVVRVDDLKSLKSVGENLFTLDAEEPELQMRIVDNPVSVYQGMLEKSNVNPVREMSALIETNRLVEMYQKAMTTQMDDINRDAITKLASVRA</sequence>
<keyword evidence="8" id="KW-0282">Flagellum</keyword>
<name>A0A1I5RWY2_9BACT</name>
<reference evidence="8 9" key="1">
    <citation type="submission" date="2016-10" db="EMBL/GenBank/DDBJ databases">
        <authorList>
            <person name="de Groot N.N."/>
        </authorList>
    </citation>
    <scope>NUCLEOTIDE SEQUENCE [LARGE SCALE GENOMIC DNA]</scope>
    <source>
        <strain evidence="8 9">EP1-55-1</strain>
    </source>
</reference>
<gene>
    <name evidence="8" type="ORF">SAMN05216234_12912</name>
</gene>
<comment type="similarity">
    <text evidence="2 4">Belongs to the flagella basal body rod proteins family.</text>
</comment>
<evidence type="ECO:0000256" key="2">
    <source>
        <dbReference type="ARBA" id="ARBA00009677"/>
    </source>
</evidence>
<dbReference type="SUPFAM" id="SSF117143">
    <property type="entry name" value="Flagellar hook protein flgE"/>
    <property type="match status" value="1"/>
</dbReference>
<keyword evidence="8" id="KW-0966">Cell projection</keyword>